<name>Q5N7H3_ORYSJ</name>
<protein>
    <submittedName>
        <fullName evidence="1">Uncharacterized protein</fullName>
    </submittedName>
</protein>
<dbReference type="Proteomes" id="UP000817658">
    <property type="component" value="Chromosome 1"/>
</dbReference>
<evidence type="ECO:0000313" key="1">
    <source>
        <dbReference type="EMBL" id="BAD82576.1"/>
    </source>
</evidence>
<dbReference type="EMBL" id="AP003561">
    <property type="protein sequence ID" value="BAD82576.1"/>
    <property type="molecule type" value="Genomic_DNA"/>
</dbReference>
<gene>
    <name evidence="1" type="primary">B1065E10.35</name>
</gene>
<accession>Q5N7H3</accession>
<sequence>MNWISSIFTPPEAPDPINLISHRCCSPGSIAFIKGWPTSSAIDASFATGCGWPVGGRGCYRAHDLLPP</sequence>
<reference evidence="1" key="1">
    <citation type="journal article" date="2002" name="Nature">
        <title>The genome sequence and structure of rice chromosome 1.</title>
        <authorList>
            <person name="Sasaki T."/>
            <person name="Matsumoto T."/>
            <person name="Yamamoto K."/>
            <person name="Sakata K."/>
            <person name="Baba T."/>
            <person name="Katayose Y."/>
            <person name="Wu J."/>
            <person name="Niimura Y."/>
            <person name="Cheng Z."/>
            <person name="Nagamura Y."/>
            <person name="Antonio B.A."/>
            <person name="Kanamori H."/>
            <person name="Hosokawa S."/>
            <person name="Masukawa M."/>
            <person name="Arikawa K."/>
            <person name="Chiden Y."/>
            <person name="Hayashi M."/>
            <person name="Okamoto M."/>
            <person name="Ando T."/>
            <person name="Aoki H."/>
            <person name="Arita K."/>
            <person name="Hamada M."/>
            <person name="Harada C."/>
            <person name="Hijishita S."/>
            <person name="Honda M."/>
            <person name="Ichikawa Y."/>
            <person name="Idonuma A."/>
            <person name="Iijima M."/>
            <person name="Ikeda M."/>
            <person name="Ikeno M."/>
            <person name="Itoh S."/>
            <person name="Itoh T."/>
            <person name="Itoh Y."/>
            <person name="Itoh Y."/>
            <person name="Iwabuchi A."/>
            <person name="Kamiya K."/>
            <person name="Karasawa W."/>
            <person name="Katagiri S."/>
            <person name="Kikuta A."/>
            <person name="Kobayashi N."/>
            <person name="Kono I."/>
            <person name="Machita K."/>
            <person name="Maehara T."/>
            <person name="Mizuno H."/>
            <person name="Mizubayashi T."/>
            <person name="Mukai Y."/>
            <person name="Nagasaki H."/>
            <person name="Nakashima M."/>
            <person name="Nakama Y."/>
            <person name="Nakamichi Y."/>
            <person name="Nakamura M."/>
            <person name="Namiki N."/>
            <person name="Negishi M."/>
            <person name="Ohta I."/>
            <person name="Ono N."/>
            <person name="Saji S."/>
            <person name="Sakai K."/>
            <person name="Shibata M."/>
            <person name="Shimokawa T."/>
            <person name="Shomura A."/>
            <person name="Song J."/>
            <person name="Takazaki Y."/>
            <person name="Terasawa K."/>
            <person name="Tsuji K."/>
            <person name="Waki K."/>
            <person name="Yamagata H."/>
            <person name="Yamane H."/>
            <person name="Yoshiki S."/>
            <person name="Yoshihara R."/>
            <person name="Yukawa K."/>
            <person name="Zhong H."/>
            <person name="Iwama H."/>
            <person name="Endo T."/>
            <person name="Ito H."/>
            <person name="Hahn J.H."/>
            <person name="Kim H.I."/>
            <person name="Eun M.Y."/>
            <person name="Yano M."/>
            <person name="Jiang J."/>
            <person name="Gojobori T."/>
        </authorList>
    </citation>
    <scope>NUCLEOTIDE SEQUENCE [LARGE SCALE GENOMIC DNA]</scope>
</reference>
<proteinExistence type="predicted"/>
<dbReference type="AlphaFoldDB" id="Q5N7H3"/>
<organism evidence="1">
    <name type="scientific">Oryza sativa subsp. japonica</name>
    <name type="common">Rice</name>
    <dbReference type="NCBI Taxonomy" id="39947"/>
    <lineage>
        <taxon>Eukaryota</taxon>
        <taxon>Viridiplantae</taxon>
        <taxon>Streptophyta</taxon>
        <taxon>Embryophyta</taxon>
        <taxon>Tracheophyta</taxon>
        <taxon>Spermatophyta</taxon>
        <taxon>Magnoliopsida</taxon>
        <taxon>Liliopsida</taxon>
        <taxon>Poales</taxon>
        <taxon>Poaceae</taxon>
        <taxon>BOP clade</taxon>
        <taxon>Oryzoideae</taxon>
        <taxon>Oryzeae</taxon>
        <taxon>Oryzinae</taxon>
        <taxon>Oryza</taxon>
        <taxon>Oryza sativa</taxon>
    </lineage>
</organism>